<protein>
    <submittedName>
        <fullName evidence="1">Uncharacterized protein</fullName>
    </submittedName>
</protein>
<name>A0A821H946_9BILA</name>
<organism evidence="1 2">
    <name type="scientific">Rotaria socialis</name>
    <dbReference type="NCBI Taxonomy" id="392032"/>
    <lineage>
        <taxon>Eukaryota</taxon>
        <taxon>Metazoa</taxon>
        <taxon>Spiralia</taxon>
        <taxon>Gnathifera</taxon>
        <taxon>Rotifera</taxon>
        <taxon>Eurotatoria</taxon>
        <taxon>Bdelloidea</taxon>
        <taxon>Philodinida</taxon>
        <taxon>Philodinidae</taxon>
        <taxon>Rotaria</taxon>
    </lineage>
</organism>
<dbReference type="AlphaFoldDB" id="A0A821H946"/>
<evidence type="ECO:0000313" key="2">
    <source>
        <dbReference type="Proteomes" id="UP000663862"/>
    </source>
</evidence>
<reference evidence="1" key="1">
    <citation type="submission" date="2021-02" db="EMBL/GenBank/DDBJ databases">
        <authorList>
            <person name="Nowell W R."/>
        </authorList>
    </citation>
    <scope>NUCLEOTIDE SEQUENCE</scope>
</reference>
<dbReference type="EMBL" id="CAJOBQ010007320">
    <property type="protein sequence ID" value="CAF4681393.1"/>
    <property type="molecule type" value="Genomic_DNA"/>
</dbReference>
<dbReference type="Proteomes" id="UP000663862">
    <property type="component" value="Unassembled WGS sequence"/>
</dbReference>
<gene>
    <name evidence="1" type="ORF">TSG867_LOCUS32397</name>
</gene>
<accession>A0A821H946</accession>
<feature type="non-terminal residue" evidence="1">
    <location>
        <position position="1"/>
    </location>
</feature>
<proteinExistence type="predicted"/>
<comment type="caution">
    <text evidence="1">The sequence shown here is derived from an EMBL/GenBank/DDBJ whole genome shotgun (WGS) entry which is preliminary data.</text>
</comment>
<evidence type="ECO:0000313" key="1">
    <source>
        <dbReference type="EMBL" id="CAF4681393.1"/>
    </source>
</evidence>
<sequence>NKKQSGNLEKEANAKH</sequence>